<feature type="transmembrane region" description="Helical" evidence="4">
    <location>
        <begin position="158"/>
        <end position="177"/>
    </location>
</feature>
<keyword evidence="4" id="KW-1133">Transmembrane helix</keyword>
<dbReference type="EMBL" id="JAATLJ010000001">
    <property type="protein sequence ID" value="NIZ40197.1"/>
    <property type="molecule type" value="Genomic_DNA"/>
</dbReference>
<dbReference type="InterPro" id="IPR050748">
    <property type="entry name" value="Glycosyltrans_8_dom-fam"/>
</dbReference>
<dbReference type="InterPro" id="IPR029044">
    <property type="entry name" value="Nucleotide-diphossugar_trans"/>
</dbReference>
<dbReference type="Pfam" id="PF01501">
    <property type="entry name" value="Glyco_transf_8"/>
    <property type="match status" value="1"/>
</dbReference>
<evidence type="ECO:0000256" key="2">
    <source>
        <dbReference type="ARBA" id="ARBA00022679"/>
    </source>
</evidence>
<dbReference type="InterPro" id="IPR002495">
    <property type="entry name" value="Glyco_trans_8"/>
</dbReference>
<dbReference type="Proteomes" id="UP000711995">
    <property type="component" value="Unassembled WGS sequence"/>
</dbReference>
<dbReference type="PANTHER" id="PTHR13778">
    <property type="entry name" value="GLYCOSYLTRANSFERASE 8 DOMAIN-CONTAINING PROTEIN"/>
    <property type="match status" value="1"/>
</dbReference>
<keyword evidence="6" id="KW-1185">Reference proteome</keyword>
<keyword evidence="3" id="KW-0479">Metal-binding</keyword>
<evidence type="ECO:0000256" key="1">
    <source>
        <dbReference type="ARBA" id="ARBA00022676"/>
    </source>
</evidence>
<dbReference type="RefSeq" id="WP_167699804.1">
    <property type="nucleotide sequence ID" value="NZ_CP118174.1"/>
</dbReference>
<keyword evidence="1" id="KW-0328">Glycosyltransferase</keyword>
<dbReference type="GO" id="GO:0016757">
    <property type="term" value="F:glycosyltransferase activity"/>
    <property type="evidence" value="ECO:0007669"/>
    <property type="project" value="UniProtKB-KW"/>
</dbReference>
<evidence type="ECO:0000313" key="5">
    <source>
        <dbReference type="EMBL" id="NIZ40197.1"/>
    </source>
</evidence>
<dbReference type="AlphaFoldDB" id="A0A968G7U4"/>
<dbReference type="SUPFAM" id="SSF53448">
    <property type="entry name" value="Nucleotide-diphospho-sugar transferases"/>
    <property type="match status" value="1"/>
</dbReference>
<evidence type="ECO:0000313" key="6">
    <source>
        <dbReference type="Proteomes" id="UP000711995"/>
    </source>
</evidence>
<dbReference type="Gene3D" id="3.90.550.10">
    <property type="entry name" value="Spore Coat Polysaccharide Biosynthesis Protein SpsA, Chain A"/>
    <property type="match status" value="1"/>
</dbReference>
<organism evidence="5 6">
    <name type="scientific">Entomospira entomophila</name>
    <dbReference type="NCBI Taxonomy" id="2719988"/>
    <lineage>
        <taxon>Bacteria</taxon>
        <taxon>Pseudomonadati</taxon>
        <taxon>Spirochaetota</taxon>
        <taxon>Spirochaetia</taxon>
        <taxon>Spirochaetales</taxon>
        <taxon>Spirochaetaceae</taxon>
        <taxon>Entomospira</taxon>
    </lineage>
</organism>
<comment type="caution">
    <text evidence="5">The sequence shown here is derived from an EMBL/GenBank/DDBJ whole genome shotgun (WGS) entry which is preliminary data.</text>
</comment>
<reference evidence="5 6" key="1">
    <citation type="submission" date="2020-03" db="EMBL/GenBank/DDBJ databases">
        <title>Spirochaetal bacteria isolated from arthropods constitute a novel genus Entomospira genus novum within the order Spirochaetales.</title>
        <authorList>
            <person name="Grana-Miraglia L."/>
            <person name="Sikutova S."/>
            <person name="Fingerle V."/>
            <person name="Sing A."/>
            <person name="Castillo-Ramirez S."/>
            <person name="Margos G."/>
            <person name="Rudolf I."/>
        </authorList>
    </citation>
    <scope>NUCLEOTIDE SEQUENCE [LARGE SCALE GENOMIC DNA]</scope>
    <source>
        <strain evidence="5 6">BR193</strain>
    </source>
</reference>
<dbReference type="GO" id="GO:0046872">
    <property type="term" value="F:metal ion binding"/>
    <property type="evidence" value="ECO:0007669"/>
    <property type="project" value="UniProtKB-KW"/>
</dbReference>
<accession>A0A968G7U4</accession>
<evidence type="ECO:0000256" key="4">
    <source>
        <dbReference type="SAM" id="Phobius"/>
    </source>
</evidence>
<gene>
    <name evidence="5" type="ORF">HCT14_01535</name>
</gene>
<protein>
    <submittedName>
        <fullName evidence="5">Glycosyltransferase family 8 protein</fullName>
    </submittedName>
</protein>
<keyword evidence="4" id="KW-0472">Membrane</keyword>
<dbReference type="CDD" id="cd04194">
    <property type="entry name" value="GT8_A4GalT_like"/>
    <property type="match status" value="1"/>
</dbReference>
<feature type="transmembrane region" description="Helical" evidence="4">
    <location>
        <begin position="335"/>
        <end position="357"/>
    </location>
</feature>
<proteinExistence type="predicted"/>
<evidence type="ECO:0000256" key="3">
    <source>
        <dbReference type="ARBA" id="ARBA00022723"/>
    </source>
</evidence>
<name>A0A968G7U4_9SPIO</name>
<keyword evidence="2" id="KW-0808">Transferase</keyword>
<sequence length="358" mass="42314">MSHIPIAYTIDNTYTLPLMAQLVALYENANDTTVYDIYIINRNLDVKNKIKIQALVSQLRSEAVVQFLDISDEQDREIPSIGSWGKETNYRGLLPELVPHLDMILYLDADTLILDDLSHLFQLDLSSHPYAATADIDRHDYNLIHIASKDCNYSMKNLLFQYGYINAGVLLLNLAYWREHNWQKEFIRLLNLIDRHKLVSLPDQDVLNYLAIRDGVNRIYYLPSTYNSLYTHTVESAQNNYVYFNEMDDNYDWYGHIRMIHRNSFVKPSQELVMDRVIVIHFCTLKPWNRSRENDSLVNVFKPYAERVGLDIPSREKQLPRWSVIRKKVKQYRKIIYKIVIINTLVILFFSFFLSFLW</sequence>
<dbReference type="PANTHER" id="PTHR13778:SF47">
    <property type="entry name" value="LIPOPOLYSACCHARIDE 1,3-GALACTOSYLTRANSFERASE"/>
    <property type="match status" value="1"/>
</dbReference>
<keyword evidence="4" id="KW-0812">Transmembrane</keyword>